<dbReference type="Proteomes" id="UP000199647">
    <property type="component" value="Unassembled WGS sequence"/>
</dbReference>
<protein>
    <recommendedName>
        <fullName evidence="2">Phytase-like domain-containing protein</fullName>
    </recommendedName>
</protein>
<dbReference type="AlphaFoldDB" id="A0A1H9C9G6"/>
<accession>A0A1H9C9G6</accession>
<dbReference type="EMBL" id="FOFG01000002">
    <property type="protein sequence ID" value="SEP97328.1"/>
    <property type="molecule type" value="Genomic_DNA"/>
</dbReference>
<dbReference type="OrthoDB" id="9798693at2"/>
<evidence type="ECO:0000313" key="3">
    <source>
        <dbReference type="EMBL" id="SEP97328.1"/>
    </source>
</evidence>
<dbReference type="PIRSF" id="PIRSF031900">
    <property type="entry name" value="UCP031900"/>
    <property type="match status" value="1"/>
</dbReference>
<dbReference type="RefSeq" id="WP_092495265.1">
    <property type="nucleotide sequence ID" value="NZ_FOFG01000002.1"/>
</dbReference>
<evidence type="ECO:0000313" key="4">
    <source>
        <dbReference type="Proteomes" id="UP000199647"/>
    </source>
</evidence>
<evidence type="ECO:0000256" key="1">
    <source>
        <dbReference type="SAM" id="SignalP"/>
    </source>
</evidence>
<dbReference type="InterPro" id="IPR027372">
    <property type="entry name" value="Phytase-like_dom"/>
</dbReference>
<organism evidence="3 4">
    <name type="scientific">Faunimonas pinastri</name>
    <dbReference type="NCBI Taxonomy" id="1855383"/>
    <lineage>
        <taxon>Bacteria</taxon>
        <taxon>Pseudomonadati</taxon>
        <taxon>Pseudomonadota</taxon>
        <taxon>Alphaproteobacteria</taxon>
        <taxon>Hyphomicrobiales</taxon>
        <taxon>Afifellaceae</taxon>
        <taxon>Faunimonas</taxon>
    </lineage>
</organism>
<feature type="signal peptide" evidence="1">
    <location>
        <begin position="1"/>
        <end position="25"/>
    </location>
</feature>
<gene>
    <name evidence="3" type="ORF">SAMN05216548_10278</name>
</gene>
<evidence type="ECO:0000259" key="2">
    <source>
        <dbReference type="Pfam" id="PF13449"/>
    </source>
</evidence>
<name>A0A1H9C9G6_9HYPH</name>
<feature type="domain" description="Phytase-like" evidence="2">
    <location>
        <begin position="64"/>
        <end position="312"/>
    </location>
</feature>
<dbReference type="Pfam" id="PF13449">
    <property type="entry name" value="Phytase-like"/>
    <property type="match status" value="1"/>
</dbReference>
<sequence>MRRSLTAALLLGAAFLSPLAGRASADPVEITARRIEHFGIAGLTERFGRLTFLGGLDLVGHDRRFGGWSGIAVSDDGAGVLMISDNGYYLTGTMEHEAGRLTGFGHADMGTLFPGGPESKQNSDAEDVALDPKRPGCGLISLERRSTPLLSFCMKNGRTDGFKPVPVPPDVLKLRFNRSLESVAYAPPTSPAAGRVVIIGESPFTREGKTMRGWILGSGSFEIVRHDDYDISSARFMPNGDLMLLERRFTPATGIRMRLVLIPGETIKPGATVDGEMLLDVGMATQIDNMEGLDIHRLPDGRTVVTLVSDDNTNILERTLLLQFRLD</sequence>
<feature type="chain" id="PRO_5011743652" description="Phytase-like domain-containing protein" evidence="1">
    <location>
        <begin position="26"/>
        <end position="327"/>
    </location>
</feature>
<proteinExistence type="predicted"/>
<keyword evidence="4" id="KW-1185">Reference proteome</keyword>
<dbReference type="InterPro" id="IPR014567">
    <property type="entry name" value="UCP031900"/>
</dbReference>
<dbReference type="STRING" id="1855383.SAMN05216548_10278"/>
<keyword evidence="1" id="KW-0732">Signal</keyword>
<reference evidence="3 4" key="1">
    <citation type="submission" date="2016-10" db="EMBL/GenBank/DDBJ databases">
        <authorList>
            <person name="de Groot N.N."/>
        </authorList>
    </citation>
    <scope>NUCLEOTIDE SEQUENCE [LARGE SCALE GENOMIC DNA]</scope>
    <source>
        <strain evidence="3 4">A52C2</strain>
    </source>
</reference>